<gene>
    <name evidence="1" type="ORF">Scep_025220</name>
</gene>
<dbReference type="AlphaFoldDB" id="A0AAP0HRC7"/>
<comment type="caution">
    <text evidence="1">The sequence shown here is derived from an EMBL/GenBank/DDBJ whole genome shotgun (WGS) entry which is preliminary data.</text>
</comment>
<reference evidence="1 2" key="1">
    <citation type="submission" date="2024-01" db="EMBL/GenBank/DDBJ databases">
        <title>Genome assemblies of Stephania.</title>
        <authorList>
            <person name="Yang L."/>
        </authorList>
    </citation>
    <scope>NUCLEOTIDE SEQUENCE [LARGE SCALE GENOMIC DNA]</scope>
    <source>
        <strain evidence="1">JXDWG</strain>
        <tissue evidence="1">Leaf</tissue>
    </source>
</reference>
<accession>A0AAP0HRC7</accession>
<name>A0AAP0HRC7_9MAGN</name>
<organism evidence="1 2">
    <name type="scientific">Stephania cephalantha</name>
    <dbReference type="NCBI Taxonomy" id="152367"/>
    <lineage>
        <taxon>Eukaryota</taxon>
        <taxon>Viridiplantae</taxon>
        <taxon>Streptophyta</taxon>
        <taxon>Embryophyta</taxon>
        <taxon>Tracheophyta</taxon>
        <taxon>Spermatophyta</taxon>
        <taxon>Magnoliopsida</taxon>
        <taxon>Ranunculales</taxon>
        <taxon>Menispermaceae</taxon>
        <taxon>Menispermoideae</taxon>
        <taxon>Cissampelideae</taxon>
        <taxon>Stephania</taxon>
    </lineage>
</organism>
<dbReference type="Proteomes" id="UP001419268">
    <property type="component" value="Unassembled WGS sequence"/>
</dbReference>
<proteinExistence type="predicted"/>
<protein>
    <submittedName>
        <fullName evidence="1">Uncharacterized protein</fullName>
    </submittedName>
</protein>
<sequence>MTFLYVSLVQSLVFNSHGMSLKLPQILKYVPSSIVMMLHRYHSYIVLLLWSQEKKILLERNQFHCDALSYWIYGKG</sequence>
<evidence type="ECO:0000313" key="2">
    <source>
        <dbReference type="Proteomes" id="UP001419268"/>
    </source>
</evidence>
<keyword evidence="2" id="KW-1185">Reference proteome</keyword>
<dbReference type="EMBL" id="JBBNAG010000011">
    <property type="protein sequence ID" value="KAK9093751.1"/>
    <property type="molecule type" value="Genomic_DNA"/>
</dbReference>
<evidence type="ECO:0000313" key="1">
    <source>
        <dbReference type="EMBL" id="KAK9093751.1"/>
    </source>
</evidence>